<reference evidence="2" key="1">
    <citation type="journal article" date="2014" name="Int. J. Syst. Evol. Microbiol.">
        <title>Complete genome sequence of Corynebacterium casei LMG S-19264T (=DSM 44701T), isolated from a smear-ripened cheese.</title>
        <authorList>
            <consortium name="US DOE Joint Genome Institute (JGI-PGF)"/>
            <person name="Walter F."/>
            <person name="Albersmeier A."/>
            <person name="Kalinowski J."/>
            <person name="Ruckert C."/>
        </authorList>
    </citation>
    <scope>NUCLEOTIDE SEQUENCE</scope>
    <source>
        <strain evidence="2">CGMCC 4.7138</strain>
    </source>
</reference>
<protein>
    <recommendedName>
        <fullName evidence="4">Pyridoxamine 5'-phosphate oxidase family protein</fullName>
    </recommendedName>
</protein>
<accession>A0A8H9LFY4</accession>
<organism evidence="2 3">
    <name type="scientific">Microbispora bryophytorum</name>
    <dbReference type="NCBI Taxonomy" id="1460882"/>
    <lineage>
        <taxon>Bacteria</taxon>
        <taxon>Bacillati</taxon>
        <taxon>Actinomycetota</taxon>
        <taxon>Actinomycetes</taxon>
        <taxon>Streptosporangiales</taxon>
        <taxon>Streptosporangiaceae</taxon>
        <taxon>Microbispora</taxon>
    </lineage>
</organism>
<proteinExistence type="predicted"/>
<evidence type="ECO:0000313" key="2">
    <source>
        <dbReference type="EMBL" id="GGO23511.1"/>
    </source>
</evidence>
<evidence type="ECO:0000313" key="3">
    <source>
        <dbReference type="Proteomes" id="UP000653480"/>
    </source>
</evidence>
<dbReference type="RefSeq" id="WP_208762307.1">
    <property type="nucleotide sequence ID" value="NZ_BMMN01000011.1"/>
</dbReference>
<evidence type="ECO:0000256" key="1">
    <source>
        <dbReference type="SAM" id="MobiDB-lite"/>
    </source>
</evidence>
<evidence type="ECO:0008006" key="4">
    <source>
        <dbReference type="Google" id="ProtNLM"/>
    </source>
</evidence>
<dbReference type="AlphaFoldDB" id="A0A8H9LFY4"/>
<dbReference type="PANTHER" id="PTHR42815">
    <property type="entry name" value="FAD-BINDING, PUTATIVE (AFU_ORTHOLOGUE AFUA_6G07600)-RELATED"/>
    <property type="match status" value="1"/>
</dbReference>
<sequence>MVKTRHHEGEQAVQKRAGEGHAGWGSPMFDDVIQPGFAHFLRRQRMLVLGAADPGGAVWASLVTGGTGFAGPAGDRDLVVAALPVALQLTGRARVDWDPRRSAELPGALRIVEFDVERAVEIRHATTLRWGPGAFVPLRPGARRRLPRR</sequence>
<dbReference type="Proteomes" id="UP000653480">
    <property type="component" value="Unassembled WGS sequence"/>
</dbReference>
<dbReference type="EMBL" id="BMMN01000011">
    <property type="protein sequence ID" value="GGO23511.1"/>
    <property type="molecule type" value="Genomic_DNA"/>
</dbReference>
<reference evidence="2" key="2">
    <citation type="submission" date="2020-09" db="EMBL/GenBank/DDBJ databases">
        <authorList>
            <person name="Sun Q."/>
            <person name="Zhou Y."/>
        </authorList>
    </citation>
    <scope>NUCLEOTIDE SEQUENCE</scope>
    <source>
        <strain evidence="2">CGMCC 4.7138</strain>
    </source>
</reference>
<gene>
    <name evidence="2" type="ORF">GCM10011574_52920</name>
</gene>
<keyword evidence="3" id="KW-1185">Reference proteome</keyword>
<feature type="region of interest" description="Disordered" evidence="1">
    <location>
        <begin position="1"/>
        <end position="24"/>
    </location>
</feature>
<dbReference type="PANTHER" id="PTHR42815:SF2">
    <property type="entry name" value="FAD-BINDING, PUTATIVE (AFU_ORTHOLOGUE AFUA_6G07600)-RELATED"/>
    <property type="match status" value="1"/>
</dbReference>
<name>A0A8H9LFY4_9ACTN</name>
<comment type="caution">
    <text evidence="2">The sequence shown here is derived from an EMBL/GenBank/DDBJ whole genome shotgun (WGS) entry which is preliminary data.</text>
</comment>